<dbReference type="HOGENOM" id="CLU_125389_1_0_9"/>
<dbReference type="EMBL" id="CP009285">
    <property type="protein sequence ID" value="AIQ58704.1"/>
    <property type="molecule type" value="Genomic_DNA"/>
</dbReference>
<proteinExistence type="predicted"/>
<reference evidence="1" key="1">
    <citation type="submission" date="2014-08" db="EMBL/GenBank/DDBJ databases">
        <title>Comparative genomics of the Paenibacillus odorifer group.</title>
        <authorList>
            <person name="den Bakker H.C."/>
            <person name="Tsai Y.-C.Y.-C."/>
            <person name="Martin N."/>
            <person name="Korlach J."/>
            <person name="Wiedmann M."/>
        </authorList>
    </citation>
    <scope>NUCLEOTIDE SEQUENCE [LARGE SCALE GENOMIC DNA]</scope>
    <source>
        <strain evidence="1">DSM 13188</strain>
    </source>
</reference>
<keyword evidence="2" id="KW-1185">Reference proteome</keyword>
<organism evidence="1 2">
    <name type="scientific">Paenibacillus borealis</name>
    <dbReference type="NCBI Taxonomy" id="160799"/>
    <lineage>
        <taxon>Bacteria</taxon>
        <taxon>Bacillati</taxon>
        <taxon>Bacillota</taxon>
        <taxon>Bacilli</taxon>
        <taxon>Bacillales</taxon>
        <taxon>Paenibacillaceae</taxon>
        <taxon>Paenibacillus</taxon>
    </lineage>
</organism>
<evidence type="ECO:0000313" key="2">
    <source>
        <dbReference type="Proteomes" id="UP000029518"/>
    </source>
</evidence>
<evidence type="ECO:0008006" key="3">
    <source>
        <dbReference type="Google" id="ProtNLM"/>
    </source>
</evidence>
<protein>
    <recommendedName>
        <fullName evidence="3">N-acetyltransferase domain-containing protein</fullName>
    </recommendedName>
</protein>
<dbReference type="AlphaFoldDB" id="A0A089MQC4"/>
<dbReference type="RefSeq" id="WP_042213888.1">
    <property type="nucleotide sequence ID" value="NZ_CP009285.1"/>
</dbReference>
<dbReference type="Proteomes" id="UP000029518">
    <property type="component" value="Chromosome"/>
</dbReference>
<dbReference type="KEGG" id="pbd:PBOR_18490"/>
<name>A0A089MQC4_PAEBO</name>
<accession>A0A089MQC4</accession>
<evidence type="ECO:0000313" key="1">
    <source>
        <dbReference type="EMBL" id="AIQ58704.1"/>
    </source>
</evidence>
<sequence>MLIHIQSGETYPISFHYLQPHDIVDQMYDWEENFDWSVYFGQHGIAVYKMVIHGDDVIQGAIALEHREDHVWVHLIESVPRKRKEFDLIGEHLMVFACKCSMEVGFEGAVAFQSKMKAPLIQYYINVIGAKRITSTFMLIDESVAERLVMLYLC</sequence>
<dbReference type="OrthoDB" id="9800543at2"/>
<gene>
    <name evidence="1" type="ORF">PBOR_18490</name>
</gene>